<dbReference type="InterPro" id="IPR008719">
    <property type="entry name" value="N2O_reductase_NosL"/>
</dbReference>
<dbReference type="SUPFAM" id="SSF160387">
    <property type="entry name" value="NosL/MerB-like"/>
    <property type="match status" value="1"/>
</dbReference>
<dbReference type="AlphaFoldDB" id="A0A1G9AL24"/>
<organism evidence="2 3">
    <name type="scientific">Natronorubrum texcoconense</name>
    <dbReference type="NCBI Taxonomy" id="1095776"/>
    <lineage>
        <taxon>Archaea</taxon>
        <taxon>Methanobacteriati</taxon>
        <taxon>Methanobacteriota</taxon>
        <taxon>Stenosarchaea group</taxon>
        <taxon>Halobacteria</taxon>
        <taxon>Halobacteriales</taxon>
        <taxon>Natrialbaceae</taxon>
        <taxon>Natronorubrum</taxon>
    </lineage>
</organism>
<name>A0A1G9AL24_9EURY</name>
<dbReference type="RefSeq" id="WP_090307612.1">
    <property type="nucleotide sequence ID" value="NZ_FNFE01000003.1"/>
</dbReference>
<dbReference type="EMBL" id="FNFE01000003">
    <property type="protein sequence ID" value="SDK28069.1"/>
    <property type="molecule type" value="Genomic_DNA"/>
</dbReference>
<dbReference type="PANTHER" id="PTHR41247">
    <property type="entry name" value="HTH-TYPE TRANSCRIPTIONAL REPRESSOR YCNK"/>
    <property type="match status" value="1"/>
</dbReference>
<evidence type="ECO:0000313" key="2">
    <source>
        <dbReference type="EMBL" id="SDK28069.1"/>
    </source>
</evidence>
<dbReference type="OrthoDB" id="241788at2157"/>
<keyword evidence="3" id="KW-1185">Reference proteome</keyword>
<feature type="region of interest" description="Disordered" evidence="1">
    <location>
        <begin position="25"/>
        <end position="60"/>
    </location>
</feature>
<accession>A0A1G9AL24</accession>
<reference evidence="3" key="1">
    <citation type="submission" date="2016-10" db="EMBL/GenBank/DDBJ databases">
        <authorList>
            <person name="Varghese N."/>
            <person name="Submissions S."/>
        </authorList>
    </citation>
    <scope>NUCLEOTIDE SEQUENCE [LARGE SCALE GENOMIC DNA]</scope>
    <source>
        <strain evidence="3">B4,CECT 8067,JCM 17497</strain>
    </source>
</reference>
<evidence type="ECO:0000313" key="3">
    <source>
        <dbReference type="Proteomes" id="UP000198882"/>
    </source>
</evidence>
<gene>
    <name evidence="2" type="ORF">SAMN04515672_2791</name>
</gene>
<dbReference type="Proteomes" id="UP000198882">
    <property type="component" value="Unassembled WGS sequence"/>
</dbReference>
<dbReference type="Pfam" id="PF05573">
    <property type="entry name" value="NosL"/>
    <property type="match status" value="1"/>
</dbReference>
<proteinExistence type="predicted"/>
<dbReference type="PANTHER" id="PTHR41247:SF1">
    <property type="entry name" value="HTH-TYPE TRANSCRIPTIONAL REPRESSOR YCNK"/>
    <property type="match status" value="1"/>
</dbReference>
<feature type="compositionally biased region" description="Basic and acidic residues" evidence="1">
    <location>
        <begin position="46"/>
        <end position="59"/>
    </location>
</feature>
<sequence>MTERDGRLLERRRLLGLLGTGAVAGLAGCSGGDDGSDDDGDENGDDERTFEPNMEHPGDDPVDFTGDQDCPVCGMPPTNYSRWNAQLAHEDGTGAIFDTTGCLFAYVAATASDSPIENAWTMDYETRDLVDATEAYYVLITDEDAVDDPMTINPRAFGDEADALEFVEEWDAEELTEDDVIGLEDVDRDVAMIYRASRL</sequence>
<feature type="compositionally biased region" description="Acidic residues" evidence="1">
    <location>
        <begin position="34"/>
        <end position="45"/>
    </location>
</feature>
<dbReference type="STRING" id="1095776.SAMN04515672_2791"/>
<dbReference type="PROSITE" id="PS51257">
    <property type="entry name" value="PROKAR_LIPOPROTEIN"/>
    <property type="match status" value="1"/>
</dbReference>
<protein>
    <submittedName>
        <fullName evidence="2">NosL protein</fullName>
    </submittedName>
</protein>
<evidence type="ECO:0000256" key="1">
    <source>
        <dbReference type="SAM" id="MobiDB-lite"/>
    </source>
</evidence>